<dbReference type="EMBL" id="LN999010">
    <property type="protein sequence ID" value="CUX77750.1"/>
    <property type="molecule type" value="Genomic_DNA"/>
</dbReference>
<reference evidence="3 6" key="3">
    <citation type="submission" date="2016-04" db="EMBL/GenBank/DDBJ databases">
        <title>Complete genome sequence of Thermococcus chitonophagus type strain GC74.</title>
        <authorList>
            <person name="Oger P.M."/>
        </authorList>
    </citation>
    <scope>NUCLEOTIDE SEQUENCE [LARGE SCALE GENOMIC DNA]</scope>
    <source>
        <strain evidence="3 6">GC74</strain>
    </source>
</reference>
<dbReference type="SUPFAM" id="SSF103647">
    <property type="entry name" value="TSP type-3 repeat"/>
    <property type="match status" value="1"/>
</dbReference>
<dbReference type="Proteomes" id="UP000250189">
    <property type="component" value="Chromosome"/>
</dbReference>
<evidence type="ECO:0000313" key="5">
    <source>
        <dbReference type="Proteomes" id="UP000093069"/>
    </source>
</evidence>
<dbReference type="RefSeq" id="WP_068577279.1">
    <property type="nucleotide sequence ID" value="NZ_CP015193.1"/>
</dbReference>
<dbReference type="GO" id="GO:0005509">
    <property type="term" value="F:calcium ion binding"/>
    <property type="evidence" value="ECO:0007669"/>
    <property type="project" value="InterPro"/>
</dbReference>
<reference evidence="4" key="1">
    <citation type="submission" date="2016-01" db="EMBL/GenBank/DDBJ databases">
        <authorList>
            <person name="Oliw E.H."/>
        </authorList>
    </citation>
    <scope>NUCLEOTIDE SEQUENCE</scope>
    <source>
        <strain evidence="4">1</strain>
    </source>
</reference>
<dbReference type="KEGG" id="tch:CHITON_0971"/>
<dbReference type="Pfam" id="PF17899">
    <property type="entry name" value="Peptidase_M61_N"/>
    <property type="match status" value="1"/>
</dbReference>
<feature type="domain" description="S-layer protein outer" evidence="1">
    <location>
        <begin position="819"/>
        <end position="890"/>
    </location>
</feature>
<keyword evidence="6" id="KW-1185">Reference proteome</keyword>
<organism evidence="4 5">
    <name type="scientific">Thermococcus chitonophagus</name>
    <dbReference type="NCBI Taxonomy" id="54262"/>
    <lineage>
        <taxon>Archaea</taxon>
        <taxon>Methanobacteriati</taxon>
        <taxon>Methanobacteriota</taxon>
        <taxon>Thermococci</taxon>
        <taxon>Thermococcales</taxon>
        <taxon>Thermococcaceae</taxon>
        <taxon>Thermococcus</taxon>
    </lineage>
</organism>
<dbReference type="EMBL" id="CP015193">
    <property type="protein sequence ID" value="ASJ17141.1"/>
    <property type="molecule type" value="Genomic_DNA"/>
</dbReference>
<dbReference type="GeneID" id="33322655"/>
<accession>A0A160VSF1</accession>
<evidence type="ECO:0000313" key="6">
    <source>
        <dbReference type="Proteomes" id="UP000250189"/>
    </source>
</evidence>
<dbReference type="InterPro" id="IPR006454">
    <property type="entry name" value="S_layer_MJ"/>
</dbReference>
<sequence>MRRVGGKILVFFLLLSSVNFGNFVTGDQMWRYDIVVDPSDRILLVRALMSPVPDYLEIRHVPPGERVEIISAEGCTLIEVQRFSWKVTKQEDSCTIKYKVYYSLDDIKKAGYHKNAGITDTYAAIGLEHVLLYSPSNLDIQVLVTIHSPEKWKTYYTKPTIRGSMKEILRGNVITGEPLYEKSIVSMGKTYTYIVFKKPKKDYKDGFINQVPIRYYYPELERDTIAYLKSVSFYFQKLSQIFNFTPDIENILITPASRITPYLNGHGLDYSLREDHIAHHIVHLWTTVMGITTFSPDPRKSWTLDEGIANFYSFPLAYEYTKERRYLGHHYLYYLLYVRGCQERLKRWDPNDRYIEQTKSYLYGYIVTFYLYEKLKEVGKDFGKIYGETISKHKFETISFEEFLDIVESEGAKIDRDAIYNFDIDISKYAKQYYPYFNDTLKFFVLNHEAPPDLYYAMIDIEARFGNPEYTPYLYSDYFTSYFLTDNYRNFIAELRKRDSITKEEFLDLLTKFGGKRDFFEFYSKNAPIKPSIEAINLWLSGKYSEIVRKINYVIHISEKLEDYGVEVEEKEIAKKALDALLAGKFDEAENMINDAIRALNTRFSEDKDGDGVIDIAEKIHGTSPSSPDTDNDGIPDRLDVNIEADGVLDDWNTIYSSVPLQSCEILELRAYNDGTYIHIGIKLSKPVYEYVGYSLSFGFDDIPFIVFNRNSFWGNELTREMWTGNIYPNSFVFNNTIEAKLPLKVIKEWEEYSGGEFQRVWVILSPEKGQRCMTWLYIPQPLNMTNFKIVYGEGRVDKEFASFLQKEGYGTAVPDSENLSLIKSNLILVGGPVANKLTRKYLYIFPVEVSNTWPGKKRGVLMAKLYENRLVVIVAGSDRWGTKAATLLLSKLGYLPNMPVVVEMINNNTIRVLDPYNSAIANQNT</sequence>
<dbReference type="AlphaFoldDB" id="A0A160VSF1"/>
<protein>
    <submittedName>
        <fullName evidence="4">Uncharacterized protein</fullName>
    </submittedName>
</protein>
<dbReference type="NCBIfam" id="TIGR01564">
    <property type="entry name" value="S_layer_MJ"/>
    <property type="match status" value="1"/>
</dbReference>
<dbReference type="Gene3D" id="4.10.1080.10">
    <property type="entry name" value="TSP type-3 repeat"/>
    <property type="match status" value="1"/>
</dbReference>
<evidence type="ECO:0000259" key="2">
    <source>
        <dbReference type="Pfam" id="PF17899"/>
    </source>
</evidence>
<feature type="domain" description="Peptidase M61 N-terminal" evidence="2">
    <location>
        <begin position="80"/>
        <end position="155"/>
    </location>
</feature>
<name>A0A160VSF1_9EURY</name>
<dbReference type="OrthoDB" id="95119at2157"/>
<dbReference type="InterPro" id="IPR040756">
    <property type="entry name" value="Peptidase_M61_N"/>
</dbReference>
<reference evidence="5" key="2">
    <citation type="submission" date="2016-01" db="EMBL/GenBank/DDBJ databases">
        <authorList>
            <person name="Vorgias C.E."/>
        </authorList>
    </citation>
    <scope>NUCLEOTIDE SEQUENCE [LARGE SCALE GENOMIC DNA]</scope>
</reference>
<dbReference type="InterPro" id="IPR028974">
    <property type="entry name" value="TSP_type-3_rpt"/>
</dbReference>
<dbReference type="Pfam" id="PF05124">
    <property type="entry name" value="S_layer_C"/>
    <property type="match status" value="1"/>
</dbReference>
<gene>
    <name evidence="3" type="ORF">A3L04_08700</name>
    <name evidence="4" type="ORF">CHITON_0971</name>
</gene>
<dbReference type="InterPro" id="IPR022651">
    <property type="entry name" value="S_layer_C"/>
</dbReference>
<evidence type="ECO:0000313" key="3">
    <source>
        <dbReference type="EMBL" id="ASJ17141.1"/>
    </source>
</evidence>
<evidence type="ECO:0000313" key="4">
    <source>
        <dbReference type="EMBL" id="CUX77750.1"/>
    </source>
</evidence>
<evidence type="ECO:0000259" key="1">
    <source>
        <dbReference type="Pfam" id="PF05124"/>
    </source>
</evidence>
<dbReference type="Proteomes" id="UP000093069">
    <property type="component" value="Chromosome I"/>
</dbReference>
<proteinExistence type="predicted"/>